<dbReference type="EMBL" id="BNJQ01000003">
    <property type="protein sequence ID" value="GHP02642.1"/>
    <property type="molecule type" value="Genomic_DNA"/>
</dbReference>
<dbReference type="AlphaFoldDB" id="A0A830H7U2"/>
<evidence type="ECO:0000313" key="3">
    <source>
        <dbReference type="EMBL" id="GHP02642.1"/>
    </source>
</evidence>
<dbReference type="InterPro" id="IPR016024">
    <property type="entry name" value="ARM-type_fold"/>
</dbReference>
<feature type="compositionally biased region" description="Acidic residues" evidence="2">
    <location>
        <begin position="324"/>
        <end position="334"/>
    </location>
</feature>
<dbReference type="PANTHER" id="PTHR22895:SF0">
    <property type="entry name" value="ARMADILLO REPEAT-CONTAINING PROTEIN 6"/>
    <property type="match status" value="1"/>
</dbReference>
<dbReference type="Proteomes" id="UP000660262">
    <property type="component" value="Unassembled WGS sequence"/>
</dbReference>
<comment type="caution">
    <text evidence="3">The sequence shown here is derived from an EMBL/GenBank/DDBJ whole genome shotgun (WGS) entry which is preliminary data.</text>
</comment>
<feature type="region of interest" description="Disordered" evidence="2">
    <location>
        <begin position="320"/>
        <end position="344"/>
    </location>
</feature>
<evidence type="ECO:0008006" key="5">
    <source>
        <dbReference type="Google" id="ProtNLM"/>
    </source>
</evidence>
<dbReference type="InterPro" id="IPR011989">
    <property type="entry name" value="ARM-like"/>
</dbReference>
<proteinExistence type="predicted"/>
<gene>
    <name evidence="3" type="ORF">PPROV_000139800</name>
</gene>
<organism evidence="3 4">
    <name type="scientific">Pycnococcus provasolii</name>
    <dbReference type="NCBI Taxonomy" id="41880"/>
    <lineage>
        <taxon>Eukaryota</taxon>
        <taxon>Viridiplantae</taxon>
        <taxon>Chlorophyta</taxon>
        <taxon>Pseudoscourfieldiophyceae</taxon>
        <taxon>Pseudoscourfieldiales</taxon>
        <taxon>Pycnococcaceae</taxon>
        <taxon>Pycnococcus</taxon>
    </lineage>
</organism>
<protein>
    <recommendedName>
        <fullName evidence="5">Armadillo repeat-containing protein 8</fullName>
    </recommendedName>
</protein>
<feature type="compositionally biased region" description="Low complexity" evidence="2">
    <location>
        <begin position="1"/>
        <end position="12"/>
    </location>
</feature>
<dbReference type="PANTHER" id="PTHR22895">
    <property type="entry name" value="ARMADILLO REPEAT-CONTAINING PROTEIN 6"/>
    <property type="match status" value="1"/>
</dbReference>
<dbReference type="Gene3D" id="1.25.10.10">
    <property type="entry name" value="Leucine-rich Repeat Variant"/>
    <property type="match status" value="1"/>
</dbReference>
<dbReference type="OrthoDB" id="449062at2759"/>
<keyword evidence="1" id="KW-0677">Repeat</keyword>
<accession>A0A830H7U2</accession>
<reference evidence="3" key="1">
    <citation type="submission" date="2020-10" db="EMBL/GenBank/DDBJ databases">
        <title>Unveiling of a novel bifunctional photoreceptor, Dualchrome1, isolated from a cosmopolitan green alga.</title>
        <authorList>
            <person name="Suzuki S."/>
            <person name="Kawachi M."/>
        </authorList>
    </citation>
    <scope>NUCLEOTIDE SEQUENCE</scope>
    <source>
        <strain evidence="3">NIES 2893</strain>
    </source>
</reference>
<feature type="region of interest" description="Disordered" evidence="2">
    <location>
        <begin position="1"/>
        <end position="20"/>
    </location>
</feature>
<sequence>MAVLDAETLAPATTPPPARLSKISQEDFDAMVQESIDTFDMEPEEAVESALEECAMQKRDVSAICKKADGVNAREALPIVVAFRKLDAQLPKGVPLPGTTEQTTHELDAAKIAEAIDDVRSAITACSDDDERANMLCIAADVGLTGCALYACRCAAATADSALLVNALHALKDCLGAQMPRDVFVHCKGSIELCAYLTTYADDVQVATATCVVVEAAASKHEASKDAHVKAGIPTALVGIFEKHADDDAACLACVEAMRRIATADDPTPMQASGAFRYARDMGKGGGAVAVLSAIKRRASRLGSVDLDAALAASKATDASASAEEADAREDDADASTPSVPTTSAADASSLVSLLASLVATLKRLAANDEVVMLLFDAGVVPTTLSLIAWCTGPHSFQFQPRLCRSACSLLWQTACSDGPKESIINDGTTLLGDVVRRYPKHAGVLEQAVGALGAATLRQPALAESAASMGAFETCADALKAAPEKEWVCRQACLAGSNMVRRSDECKSRAHAANLEELVRSARARHPKSCKDVGTAFLRDLGIEDYKN</sequence>
<keyword evidence="4" id="KW-1185">Reference proteome</keyword>
<dbReference type="SUPFAM" id="SSF48371">
    <property type="entry name" value="ARM repeat"/>
    <property type="match status" value="1"/>
</dbReference>
<evidence type="ECO:0000256" key="1">
    <source>
        <dbReference type="ARBA" id="ARBA00022737"/>
    </source>
</evidence>
<name>A0A830H7U2_9CHLO</name>
<evidence type="ECO:0000313" key="4">
    <source>
        <dbReference type="Proteomes" id="UP000660262"/>
    </source>
</evidence>
<evidence type="ECO:0000256" key="2">
    <source>
        <dbReference type="SAM" id="MobiDB-lite"/>
    </source>
</evidence>